<dbReference type="InterPro" id="IPR037038">
    <property type="entry name" value="HepT-like_sf"/>
</dbReference>
<evidence type="ECO:0000256" key="5">
    <source>
        <dbReference type="ARBA" id="ARBA00022801"/>
    </source>
</evidence>
<dbReference type="EMBL" id="JACRDE010000165">
    <property type="protein sequence ID" value="MBI5248974.1"/>
    <property type="molecule type" value="Genomic_DNA"/>
</dbReference>
<keyword evidence="1" id="KW-0597">Phosphoprotein</keyword>
<evidence type="ECO:0000256" key="6">
    <source>
        <dbReference type="ARBA" id="ARBA00024207"/>
    </source>
</evidence>
<dbReference type="InterPro" id="IPR051813">
    <property type="entry name" value="HepT_RNase_toxin"/>
</dbReference>
<dbReference type="Proteomes" id="UP000807825">
    <property type="component" value="Unassembled WGS sequence"/>
</dbReference>
<dbReference type="GO" id="GO:0110001">
    <property type="term" value="C:toxin-antitoxin complex"/>
    <property type="evidence" value="ECO:0007669"/>
    <property type="project" value="InterPro"/>
</dbReference>
<dbReference type="PANTHER" id="PTHR34139:SF1">
    <property type="entry name" value="RNASE MJ1380-RELATED"/>
    <property type="match status" value="1"/>
</dbReference>
<dbReference type="GO" id="GO:0016787">
    <property type="term" value="F:hydrolase activity"/>
    <property type="evidence" value="ECO:0007669"/>
    <property type="project" value="UniProtKB-KW"/>
</dbReference>
<evidence type="ECO:0000256" key="3">
    <source>
        <dbReference type="ARBA" id="ARBA00022722"/>
    </source>
</evidence>
<keyword evidence="3" id="KW-0540">Nuclease</keyword>
<reference evidence="7" key="1">
    <citation type="submission" date="2020-07" db="EMBL/GenBank/DDBJ databases">
        <title>Huge and variable diversity of episymbiotic CPR bacteria and DPANN archaea in groundwater ecosystems.</title>
        <authorList>
            <person name="He C.Y."/>
            <person name="Keren R."/>
            <person name="Whittaker M."/>
            <person name="Farag I.F."/>
            <person name="Doudna J."/>
            <person name="Cate J.H.D."/>
            <person name="Banfield J.F."/>
        </authorList>
    </citation>
    <scope>NUCLEOTIDE SEQUENCE</scope>
    <source>
        <strain evidence="7">NC_groundwater_1664_Pr3_B-0.1um_52_9</strain>
    </source>
</reference>
<dbReference type="Gene3D" id="1.20.120.580">
    <property type="entry name" value="bsu32300-like"/>
    <property type="match status" value="1"/>
</dbReference>
<keyword evidence="5" id="KW-0378">Hydrolase</keyword>
<name>A0A9D6UZZ2_9BACT</name>
<proteinExistence type="inferred from homology"/>
<comment type="caution">
    <text evidence="7">The sequence shown here is derived from an EMBL/GenBank/DDBJ whole genome shotgun (WGS) entry which is preliminary data.</text>
</comment>
<sequence>MPRDYRLYLDDILESCRKIRQFTQDMSFQEFERDVKTQDAVIRNFEVIGEAANRLPEDVKSLYPDVEWAKIIGFRNILIHEYFGVKLETVWTAISEKIPILEEETKSVLGEET</sequence>
<evidence type="ECO:0000313" key="8">
    <source>
        <dbReference type="Proteomes" id="UP000807825"/>
    </source>
</evidence>
<dbReference type="GO" id="GO:0000166">
    <property type="term" value="F:nucleotide binding"/>
    <property type="evidence" value="ECO:0007669"/>
    <property type="project" value="UniProtKB-KW"/>
</dbReference>
<dbReference type="Pfam" id="PF01934">
    <property type="entry name" value="HepT-like"/>
    <property type="match status" value="1"/>
</dbReference>
<organism evidence="7 8">
    <name type="scientific">Desulfomonile tiedjei</name>
    <dbReference type="NCBI Taxonomy" id="2358"/>
    <lineage>
        <taxon>Bacteria</taxon>
        <taxon>Pseudomonadati</taxon>
        <taxon>Thermodesulfobacteriota</taxon>
        <taxon>Desulfomonilia</taxon>
        <taxon>Desulfomonilales</taxon>
        <taxon>Desulfomonilaceae</taxon>
        <taxon>Desulfomonile</taxon>
    </lineage>
</organism>
<dbReference type="PANTHER" id="PTHR34139">
    <property type="entry name" value="UPF0331 PROTEIN MJ0127"/>
    <property type="match status" value="1"/>
</dbReference>
<protein>
    <submittedName>
        <fullName evidence="7">DUF86 domain-containing protein</fullName>
    </submittedName>
</protein>
<evidence type="ECO:0000256" key="1">
    <source>
        <dbReference type="ARBA" id="ARBA00022553"/>
    </source>
</evidence>
<evidence type="ECO:0000256" key="2">
    <source>
        <dbReference type="ARBA" id="ARBA00022649"/>
    </source>
</evidence>
<gene>
    <name evidence="7" type="ORF">HY912_05715</name>
</gene>
<accession>A0A9D6UZZ2</accession>
<keyword evidence="4" id="KW-0547">Nucleotide-binding</keyword>
<dbReference type="AlphaFoldDB" id="A0A9D6UZZ2"/>
<evidence type="ECO:0000256" key="4">
    <source>
        <dbReference type="ARBA" id="ARBA00022741"/>
    </source>
</evidence>
<dbReference type="GO" id="GO:0004540">
    <property type="term" value="F:RNA nuclease activity"/>
    <property type="evidence" value="ECO:0007669"/>
    <property type="project" value="InterPro"/>
</dbReference>
<dbReference type="InterPro" id="IPR008201">
    <property type="entry name" value="HepT-like"/>
</dbReference>
<evidence type="ECO:0000313" key="7">
    <source>
        <dbReference type="EMBL" id="MBI5248974.1"/>
    </source>
</evidence>
<comment type="similarity">
    <text evidence="6">Belongs to the HepT RNase toxin family.</text>
</comment>
<keyword evidence="2" id="KW-1277">Toxin-antitoxin system</keyword>